<keyword evidence="1" id="KW-0378">Hydrolase</keyword>
<dbReference type="Gene3D" id="3.40.50.1820">
    <property type="entry name" value="alpha/beta hydrolase"/>
    <property type="match status" value="1"/>
</dbReference>
<keyword evidence="2" id="KW-0812">Transmembrane</keyword>
<dbReference type="InterPro" id="IPR005645">
    <property type="entry name" value="FSH-like_dom"/>
</dbReference>
<proteinExistence type="predicted"/>
<dbReference type="EMBL" id="VNKQ01000006">
    <property type="protein sequence ID" value="KAG0650463.1"/>
    <property type="molecule type" value="Genomic_DNA"/>
</dbReference>
<feature type="non-terminal residue" evidence="4">
    <location>
        <position position="253"/>
    </location>
</feature>
<dbReference type="InterPro" id="IPR029058">
    <property type="entry name" value="AB_hydrolase_fold"/>
</dbReference>
<dbReference type="SUPFAM" id="SSF53474">
    <property type="entry name" value="alpha/beta-Hydrolases"/>
    <property type="match status" value="1"/>
</dbReference>
<feature type="domain" description="Serine hydrolase" evidence="3">
    <location>
        <begin position="3"/>
        <end position="227"/>
    </location>
</feature>
<dbReference type="Proteomes" id="UP000785200">
    <property type="component" value="Unassembled WGS sequence"/>
</dbReference>
<protein>
    <submittedName>
        <fullName evidence="4">Esterase inpF</fullName>
    </submittedName>
</protein>
<dbReference type="Pfam" id="PF03959">
    <property type="entry name" value="FSH1"/>
    <property type="match status" value="1"/>
</dbReference>
<evidence type="ECO:0000313" key="4">
    <source>
        <dbReference type="EMBL" id="KAG0650463.1"/>
    </source>
</evidence>
<dbReference type="GO" id="GO:0019748">
    <property type="term" value="P:secondary metabolic process"/>
    <property type="evidence" value="ECO:0007669"/>
    <property type="project" value="TreeGrafter"/>
</dbReference>
<keyword evidence="2" id="KW-1133">Transmembrane helix</keyword>
<name>A0A9P6VMU1_9HELO</name>
<dbReference type="OrthoDB" id="2094269at2759"/>
<dbReference type="PANTHER" id="PTHR48070">
    <property type="entry name" value="ESTERASE OVCA2"/>
    <property type="match status" value="1"/>
</dbReference>
<evidence type="ECO:0000256" key="1">
    <source>
        <dbReference type="ARBA" id="ARBA00022801"/>
    </source>
</evidence>
<keyword evidence="5" id="KW-1185">Reference proteome</keyword>
<comment type="caution">
    <text evidence="4">The sequence shown here is derived from an EMBL/GenBank/DDBJ whole genome shotgun (WGS) entry which is preliminary data.</text>
</comment>
<sequence>TPGHAESGPKFHAKTRPLAVHLHNTFPQAPHPKFQPEFPGGVELFYPTAPLRLTGADIHNKYTRFEDLDFGSYGVEKELDAYGWGTGDIRDAQGIEGLDQSVALLLEFMEKNGPFVGAIGFSCGATLTAILCSLLEGNRRVNGWRFETSTHPPLRFAVCYNGFMLTSINYKSCYYPKIQTPVLHVIGSFDPLIGELQTMGLAKRCSNGAVLFHPGGHYATMKKLYVKTVTDFVSSRLWGRQEEEESEEDWVDI</sequence>
<feature type="transmembrane region" description="Helical" evidence="2">
    <location>
        <begin position="115"/>
        <end position="135"/>
    </location>
</feature>
<gene>
    <name evidence="4" type="ORF">D0Z07_2965</name>
</gene>
<dbReference type="GO" id="GO:0016787">
    <property type="term" value="F:hydrolase activity"/>
    <property type="evidence" value="ECO:0007669"/>
    <property type="project" value="UniProtKB-KW"/>
</dbReference>
<accession>A0A9P6VMU1</accession>
<dbReference type="GO" id="GO:0005634">
    <property type="term" value="C:nucleus"/>
    <property type="evidence" value="ECO:0007669"/>
    <property type="project" value="TreeGrafter"/>
</dbReference>
<keyword evidence="2" id="KW-0472">Membrane</keyword>
<organism evidence="4 5">
    <name type="scientific">Hyphodiscus hymeniophilus</name>
    <dbReference type="NCBI Taxonomy" id="353542"/>
    <lineage>
        <taxon>Eukaryota</taxon>
        <taxon>Fungi</taxon>
        <taxon>Dikarya</taxon>
        <taxon>Ascomycota</taxon>
        <taxon>Pezizomycotina</taxon>
        <taxon>Leotiomycetes</taxon>
        <taxon>Helotiales</taxon>
        <taxon>Hyphodiscaceae</taxon>
        <taxon>Hyphodiscus</taxon>
    </lineage>
</organism>
<dbReference type="AlphaFoldDB" id="A0A9P6VMU1"/>
<evidence type="ECO:0000256" key="2">
    <source>
        <dbReference type="SAM" id="Phobius"/>
    </source>
</evidence>
<dbReference type="InterPro" id="IPR050593">
    <property type="entry name" value="LovG"/>
</dbReference>
<evidence type="ECO:0000259" key="3">
    <source>
        <dbReference type="Pfam" id="PF03959"/>
    </source>
</evidence>
<dbReference type="GO" id="GO:0005737">
    <property type="term" value="C:cytoplasm"/>
    <property type="evidence" value="ECO:0007669"/>
    <property type="project" value="TreeGrafter"/>
</dbReference>
<dbReference type="PANTHER" id="PTHR48070:SF6">
    <property type="entry name" value="ESTERASE OVCA2"/>
    <property type="match status" value="1"/>
</dbReference>
<evidence type="ECO:0000313" key="5">
    <source>
        <dbReference type="Proteomes" id="UP000785200"/>
    </source>
</evidence>
<reference evidence="4" key="1">
    <citation type="submission" date="2019-07" db="EMBL/GenBank/DDBJ databases">
        <title>Hyphodiscus hymeniophilus genome sequencing and assembly.</title>
        <authorList>
            <person name="Kramer G."/>
            <person name="Nodwell J."/>
        </authorList>
    </citation>
    <scope>NUCLEOTIDE SEQUENCE</scope>
    <source>
        <strain evidence="4">ATCC 34498</strain>
    </source>
</reference>